<evidence type="ECO:0000256" key="1">
    <source>
        <dbReference type="SAM" id="MobiDB-lite"/>
    </source>
</evidence>
<feature type="compositionally biased region" description="Basic and acidic residues" evidence="1">
    <location>
        <begin position="325"/>
        <end position="334"/>
    </location>
</feature>
<name>A0A9D2EFZ9_9MICO</name>
<dbReference type="InterPro" id="IPR010359">
    <property type="entry name" value="IrrE_HExxH"/>
</dbReference>
<dbReference type="Proteomes" id="UP000824037">
    <property type="component" value="Unassembled WGS sequence"/>
</dbReference>
<reference evidence="4" key="1">
    <citation type="journal article" date="2021" name="PeerJ">
        <title>Extensive microbial diversity within the chicken gut microbiome revealed by metagenomics and culture.</title>
        <authorList>
            <person name="Gilroy R."/>
            <person name="Ravi A."/>
            <person name="Getino M."/>
            <person name="Pursley I."/>
            <person name="Horton D.L."/>
            <person name="Alikhan N.F."/>
            <person name="Baker D."/>
            <person name="Gharbi K."/>
            <person name="Hall N."/>
            <person name="Watson M."/>
            <person name="Adriaenssens E.M."/>
            <person name="Foster-Nyarko E."/>
            <person name="Jarju S."/>
            <person name="Secka A."/>
            <person name="Antonio M."/>
            <person name="Oren A."/>
            <person name="Chaudhuri R.R."/>
            <person name="La Ragione R."/>
            <person name="Hildebrand F."/>
            <person name="Pallen M.J."/>
        </authorList>
    </citation>
    <scope>NUCLEOTIDE SEQUENCE</scope>
    <source>
        <strain evidence="4">ChiGjej4B4-7305</strain>
    </source>
</reference>
<protein>
    <submittedName>
        <fullName evidence="4">ImmA/IrrE family metallo-endopeptidase</fullName>
    </submittedName>
</protein>
<evidence type="ECO:0000313" key="4">
    <source>
        <dbReference type="EMBL" id="HIZ36700.1"/>
    </source>
</evidence>
<reference evidence="4" key="2">
    <citation type="submission" date="2021-04" db="EMBL/GenBank/DDBJ databases">
        <authorList>
            <person name="Gilroy R."/>
        </authorList>
    </citation>
    <scope>NUCLEOTIDE SEQUENCE</scope>
    <source>
        <strain evidence="4">ChiGjej4B4-7305</strain>
    </source>
</reference>
<evidence type="ECO:0000259" key="3">
    <source>
        <dbReference type="Pfam" id="PF08401"/>
    </source>
</evidence>
<proteinExistence type="predicted"/>
<dbReference type="AlphaFoldDB" id="A0A9D2EFZ9"/>
<evidence type="ECO:0000259" key="2">
    <source>
        <dbReference type="Pfam" id="PF06114"/>
    </source>
</evidence>
<dbReference type="EMBL" id="DXBY01000224">
    <property type="protein sequence ID" value="HIZ36700.1"/>
    <property type="molecule type" value="Genomic_DNA"/>
</dbReference>
<dbReference type="Gene3D" id="1.10.10.2910">
    <property type="match status" value="1"/>
</dbReference>
<sequence>MATTREQAKAAREAKLDELHERLTGAVEQLVSGEDWARALAFAARFRTRSFSNTLLIWEQHQAAFESGHVPEPFPSYVAGYRQWQGLGRQVQKGQPGYQILAPVTGRFATATPADAESWRRLSKGEKPRAGEVVRSKMVGVRPAYVWDASQTAGDPIPEPPAPKLLEGQAPAGLWDGLAAQVETAGFSVVRVPHEGMIHGANGMTDYTANTVAVRENMDPAAQVKTLAHELGHVLLHGPDADEARQHRGIGEVEAESVALMVGAAHGLDTSGYTIPYVSTWAARVDGKEPVEVVKATGERVRKTALAILDQLDTTQVGDGTPPGLDRDATRRDAPAPASPVPEPASPLRATPSLEPAARPVPVTAVEGRGL</sequence>
<comment type="caution">
    <text evidence="4">The sequence shown here is derived from an EMBL/GenBank/DDBJ whole genome shotgun (WGS) entry which is preliminary data.</text>
</comment>
<dbReference type="Pfam" id="PF06114">
    <property type="entry name" value="Peptidase_M78"/>
    <property type="match status" value="1"/>
</dbReference>
<evidence type="ECO:0000313" key="5">
    <source>
        <dbReference type="Proteomes" id="UP000824037"/>
    </source>
</evidence>
<gene>
    <name evidence="4" type="ORF">H9815_13055</name>
</gene>
<accession>A0A9D2EFZ9</accession>
<dbReference type="Pfam" id="PF08401">
    <property type="entry name" value="ArdcN"/>
    <property type="match status" value="1"/>
</dbReference>
<feature type="domain" description="IrrE N-terminal-like" evidence="2">
    <location>
        <begin position="206"/>
        <end position="255"/>
    </location>
</feature>
<dbReference type="InterPro" id="IPR013610">
    <property type="entry name" value="ArdC_N"/>
</dbReference>
<dbReference type="GO" id="GO:0003697">
    <property type="term" value="F:single-stranded DNA binding"/>
    <property type="evidence" value="ECO:0007669"/>
    <property type="project" value="InterPro"/>
</dbReference>
<feature type="region of interest" description="Disordered" evidence="1">
    <location>
        <begin position="313"/>
        <end position="371"/>
    </location>
</feature>
<feature type="domain" description="N-terminal" evidence="3">
    <location>
        <begin position="35"/>
        <end position="112"/>
    </location>
</feature>
<organism evidence="4 5">
    <name type="scientific">Candidatus Ruania gallistercoris</name>
    <dbReference type="NCBI Taxonomy" id="2838746"/>
    <lineage>
        <taxon>Bacteria</taxon>
        <taxon>Bacillati</taxon>
        <taxon>Actinomycetota</taxon>
        <taxon>Actinomycetes</taxon>
        <taxon>Micrococcales</taxon>
        <taxon>Ruaniaceae</taxon>
        <taxon>Ruania</taxon>
    </lineage>
</organism>